<evidence type="ECO:0000313" key="2">
    <source>
        <dbReference type="Proteomes" id="UP000004849"/>
    </source>
</evidence>
<proteinExistence type="predicted"/>
<dbReference type="EMBL" id="ABWZ01000014">
    <property type="protein sequence ID" value="EEB26678.1"/>
    <property type="molecule type" value="Genomic_DNA"/>
</dbReference>
<dbReference type="HOGENOM" id="CLU_2986920_0_0_10"/>
<accession>B6VU91</accession>
<evidence type="ECO:0000313" key="1">
    <source>
        <dbReference type="EMBL" id="EEB26678.1"/>
    </source>
</evidence>
<name>B6VU91_9BACT</name>
<reference evidence="1 2" key="2">
    <citation type="submission" date="2008-10" db="EMBL/GenBank/DDBJ databases">
        <authorList>
            <person name="Fulton L."/>
            <person name="Clifton S."/>
            <person name="Fulton B."/>
            <person name="Xu J."/>
            <person name="Minx P."/>
            <person name="Pepin K.H."/>
            <person name="Johnson M."/>
            <person name="Thiruvilangam P."/>
            <person name="Bhonagiri V."/>
            <person name="Nash W.E."/>
            <person name="Mardis E.R."/>
            <person name="Wilson R.K."/>
        </authorList>
    </citation>
    <scope>NUCLEOTIDE SEQUENCE [LARGE SCALE GENOMIC DNA]</scope>
    <source>
        <strain evidence="1 2">DSM 17855</strain>
    </source>
</reference>
<protein>
    <submittedName>
        <fullName evidence="1">Uncharacterized protein</fullName>
    </submittedName>
</protein>
<dbReference type="AlphaFoldDB" id="B6VU91"/>
<sequence length="57" mass="6622">MFFVILLLFAKILIYIQHHALSCQYLDEYENLSLKILGDNALMPSLCAQLVVYELFV</sequence>
<gene>
    <name evidence="1" type="ORF">BACDOR_00845</name>
</gene>
<organism evidence="1 2">
    <name type="scientific">Phocaeicola dorei DSM 17855</name>
    <dbReference type="NCBI Taxonomy" id="483217"/>
    <lineage>
        <taxon>Bacteria</taxon>
        <taxon>Pseudomonadati</taxon>
        <taxon>Bacteroidota</taxon>
        <taxon>Bacteroidia</taxon>
        <taxon>Bacteroidales</taxon>
        <taxon>Bacteroidaceae</taxon>
        <taxon>Phocaeicola</taxon>
    </lineage>
</organism>
<reference evidence="1 2" key="1">
    <citation type="submission" date="2008-10" db="EMBL/GenBank/DDBJ databases">
        <title>Draft genome sequence of Bacteroides dorei (DSM 17855).</title>
        <authorList>
            <person name="Sudarsanam P."/>
            <person name="Ley R."/>
            <person name="Guruge J."/>
            <person name="Turnbaugh P.J."/>
            <person name="Mahowald M."/>
            <person name="Liep D."/>
            <person name="Gordon J."/>
        </authorList>
    </citation>
    <scope>NUCLEOTIDE SEQUENCE [LARGE SCALE GENOMIC DNA]</scope>
    <source>
        <strain evidence="1 2">DSM 17855</strain>
    </source>
</reference>
<dbReference type="Proteomes" id="UP000004849">
    <property type="component" value="Unassembled WGS sequence"/>
</dbReference>